<proteinExistence type="inferred from homology"/>
<accession>A0A9P6HWM9</accession>
<evidence type="ECO:0000256" key="7">
    <source>
        <dbReference type="SAM" id="Phobius"/>
    </source>
</evidence>
<evidence type="ECO:0000256" key="5">
    <source>
        <dbReference type="ARBA" id="ARBA00038359"/>
    </source>
</evidence>
<dbReference type="Pfam" id="PF20684">
    <property type="entry name" value="Fung_rhodopsin"/>
    <property type="match status" value="1"/>
</dbReference>
<feature type="transmembrane region" description="Helical" evidence="7">
    <location>
        <begin position="147"/>
        <end position="169"/>
    </location>
</feature>
<dbReference type="PANTHER" id="PTHR33048:SF47">
    <property type="entry name" value="INTEGRAL MEMBRANE PROTEIN-RELATED"/>
    <property type="match status" value="1"/>
</dbReference>
<keyword evidence="10" id="KW-1185">Reference proteome</keyword>
<reference evidence="9" key="1">
    <citation type="submission" date="2020-03" db="EMBL/GenBank/DDBJ databases">
        <authorList>
            <person name="He L."/>
        </authorList>
    </citation>
    <scope>NUCLEOTIDE SEQUENCE</scope>
    <source>
        <strain evidence="9">CkLH20</strain>
    </source>
</reference>
<dbReference type="InterPro" id="IPR049326">
    <property type="entry name" value="Rhodopsin_dom_fungi"/>
</dbReference>
<feature type="transmembrane region" description="Helical" evidence="7">
    <location>
        <begin position="108"/>
        <end position="127"/>
    </location>
</feature>
<dbReference type="OrthoDB" id="3648173at2759"/>
<keyword evidence="3 7" id="KW-1133">Transmembrane helix</keyword>
<name>A0A9P6HWM9_9PEZI</name>
<evidence type="ECO:0000256" key="1">
    <source>
        <dbReference type="ARBA" id="ARBA00004141"/>
    </source>
</evidence>
<feature type="compositionally biased region" description="Basic and acidic residues" evidence="6">
    <location>
        <begin position="341"/>
        <end position="350"/>
    </location>
</feature>
<feature type="transmembrane region" description="Helical" evidence="7">
    <location>
        <begin position="225"/>
        <end position="245"/>
    </location>
</feature>
<comment type="subcellular location">
    <subcellularLocation>
        <location evidence="1">Membrane</location>
        <topology evidence="1">Multi-pass membrane protein</topology>
    </subcellularLocation>
</comment>
<keyword evidence="4 7" id="KW-0472">Membrane</keyword>
<evidence type="ECO:0000256" key="3">
    <source>
        <dbReference type="ARBA" id="ARBA00022989"/>
    </source>
</evidence>
<dbReference type="PANTHER" id="PTHR33048">
    <property type="entry name" value="PTH11-LIKE INTEGRAL MEMBRANE PROTEIN (AFU_ORTHOLOGUE AFUA_5G11245)"/>
    <property type="match status" value="1"/>
</dbReference>
<evidence type="ECO:0000313" key="10">
    <source>
        <dbReference type="Proteomes" id="UP000781932"/>
    </source>
</evidence>
<gene>
    <name evidence="9" type="ORF">CkaCkLH20_10798</name>
</gene>
<feature type="transmembrane region" description="Helical" evidence="7">
    <location>
        <begin position="15"/>
        <end position="34"/>
    </location>
</feature>
<feature type="domain" description="Rhodopsin" evidence="8">
    <location>
        <begin position="34"/>
        <end position="287"/>
    </location>
</feature>
<evidence type="ECO:0000256" key="4">
    <source>
        <dbReference type="ARBA" id="ARBA00023136"/>
    </source>
</evidence>
<feature type="transmembrane region" description="Helical" evidence="7">
    <location>
        <begin position="192"/>
        <end position="213"/>
    </location>
</feature>
<evidence type="ECO:0000259" key="8">
    <source>
        <dbReference type="Pfam" id="PF20684"/>
    </source>
</evidence>
<feature type="compositionally biased region" description="Polar residues" evidence="6">
    <location>
        <begin position="310"/>
        <end position="319"/>
    </location>
</feature>
<dbReference type="GeneID" id="62166586"/>
<protein>
    <recommendedName>
        <fullName evidence="8">Rhodopsin domain-containing protein</fullName>
    </recommendedName>
</protein>
<feature type="transmembrane region" description="Helical" evidence="7">
    <location>
        <begin position="70"/>
        <end position="88"/>
    </location>
</feature>
<organism evidence="9 10">
    <name type="scientific">Colletotrichum karsti</name>
    <dbReference type="NCBI Taxonomy" id="1095194"/>
    <lineage>
        <taxon>Eukaryota</taxon>
        <taxon>Fungi</taxon>
        <taxon>Dikarya</taxon>
        <taxon>Ascomycota</taxon>
        <taxon>Pezizomycotina</taxon>
        <taxon>Sordariomycetes</taxon>
        <taxon>Hypocreomycetidae</taxon>
        <taxon>Glomerellales</taxon>
        <taxon>Glomerellaceae</taxon>
        <taxon>Colletotrichum</taxon>
        <taxon>Colletotrichum boninense species complex</taxon>
    </lineage>
</organism>
<evidence type="ECO:0000256" key="2">
    <source>
        <dbReference type="ARBA" id="ARBA00022692"/>
    </source>
</evidence>
<feature type="region of interest" description="Disordered" evidence="6">
    <location>
        <begin position="358"/>
        <end position="377"/>
    </location>
</feature>
<reference evidence="9" key="2">
    <citation type="submission" date="2020-11" db="EMBL/GenBank/DDBJ databases">
        <title>Whole genome sequencing of Colletotrichum sp.</title>
        <authorList>
            <person name="Li H."/>
        </authorList>
    </citation>
    <scope>NUCLEOTIDE SEQUENCE</scope>
    <source>
        <strain evidence="9">CkLH20</strain>
    </source>
</reference>
<dbReference type="AlphaFoldDB" id="A0A9P6HWM9"/>
<sequence length="456" mass="50762">MEAPPGIDPSESRQTLIVGVTAFVLSVAFLAVSIRTYTRALMLRQFGLDDWTAIFTFVSQWPRLFKVDNLLILFPQLLIFACGFSVAINTKNGFGTHVYFLNPDQIKSYLRTFYITIVFYNAALAGIKMTFLFQYYRVLAIQKMKKVFIACMILVGGWSISQILVEIFICTPIPTFWDADVKGTCIPNYPQWYINAAGNIITDLIVFVLPLPVIGNLKLAPGQKYVLLGIFCLGFFTCTISFVRIRFLHQAEDFTWENVETAGWSIGELCCGLTCACLPTFRPLVSKFIPALSSRITKASKYHHGYGYASSRTPGTSKQQDVELGATPPHDSHSSHRYSKRRPDSSDSKADLYGAANYDLSHSDSNRDTGLPIQGHKENGQITDSEIVPSPMMFRHQKQETIEVGGYVSDHSPRVETRIEAGKRSSDFGGKQAGPIAVTCDIVQVASPRVEPKGFP</sequence>
<evidence type="ECO:0000313" key="9">
    <source>
        <dbReference type="EMBL" id="KAF9871864.1"/>
    </source>
</evidence>
<evidence type="ECO:0000256" key="6">
    <source>
        <dbReference type="SAM" id="MobiDB-lite"/>
    </source>
</evidence>
<dbReference type="Proteomes" id="UP000781932">
    <property type="component" value="Unassembled WGS sequence"/>
</dbReference>
<dbReference type="GO" id="GO:0016020">
    <property type="term" value="C:membrane"/>
    <property type="evidence" value="ECO:0007669"/>
    <property type="project" value="UniProtKB-SubCell"/>
</dbReference>
<dbReference type="InterPro" id="IPR052337">
    <property type="entry name" value="SAT4-like"/>
</dbReference>
<comment type="similarity">
    <text evidence="5">Belongs to the SAT4 family.</text>
</comment>
<feature type="region of interest" description="Disordered" evidence="6">
    <location>
        <begin position="308"/>
        <end position="351"/>
    </location>
</feature>
<dbReference type="EMBL" id="JAATWM020000042">
    <property type="protein sequence ID" value="KAF9871864.1"/>
    <property type="molecule type" value="Genomic_DNA"/>
</dbReference>
<keyword evidence="2 7" id="KW-0812">Transmembrane</keyword>
<dbReference type="RefSeq" id="XP_038741325.1">
    <property type="nucleotide sequence ID" value="XM_038893512.1"/>
</dbReference>
<comment type="caution">
    <text evidence="9">The sequence shown here is derived from an EMBL/GenBank/DDBJ whole genome shotgun (WGS) entry which is preliminary data.</text>
</comment>